<dbReference type="SUPFAM" id="SSF160363">
    <property type="entry name" value="MTH889-like"/>
    <property type="match status" value="1"/>
</dbReference>
<reference evidence="1 2" key="1">
    <citation type="submission" date="2017-09" db="EMBL/GenBank/DDBJ databases">
        <authorList>
            <person name="Ehlers B."/>
            <person name="Leendertz F.H."/>
        </authorList>
    </citation>
    <scope>NUCLEOTIDE SEQUENCE [LARGE SCALE GENOMIC DNA]</scope>
    <source>
        <strain evidence="1 2">DSM 27208</strain>
    </source>
</reference>
<gene>
    <name evidence="1" type="ORF">SAMN06269185_3187</name>
</gene>
<organism evidence="1 2">
    <name type="scientific">Natronoarchaeum philippinense</name>
    <dbReference type="NCBI Taxonomy" id="558529"/>
    <lineage>
        <taxon>Archaea</taxon>
        <taxon>Methanobacteriati</taxon>
        <taxon>Methanobacteriota</taxon>
        <taxon>Stenosarchaea group</taxon>
        <taxon>Halobacteria</taxon>
        <taxon>Halobacteriales</taxon>
        <taxon>Natronoarchaeaceae</taxon>
    </lineage>
</organism>
<sequence length="96" mass="10443">MAPLRRLVVDVLKPHSPPLDEFAGHLGEVESVAAVTATLIELDKEVQNVEITFEGQDLDADTIEAAVEEFGGTVHSIDQVACGEYVAEDRRTVRDP</sequence>
<dbReference type="Proteomes" id="UP000219453">
    <property type="component" value="Unassembled WGS sequence"/>
</dbReference>
<dbReference type="PANTHER" id="PTHR42240:SF1">
    <property type="entry name" value="DUF211 DOMAIN-CONTAINING PROTEIN"/>
    <property type="match status" value="1"/>
</dbReference>
<keyword evidence="2" id="KW-1185">Reference proteome</keyword>
<dbReference type="InterPro" id="IPR003831">
    <property type="entry name" value="DUF211"/>
</dbReference>
<protein>
    <recommendedName>
        <fullName evidence="3">DUF211 domain-containing protein</fullName>
    </recommendedName>
</protein>
<proteinExistence type="predicted"/>
<dbReference type="AlphaFoldDB" id="A0A285P8A8"/>
<dbReference type="RefSeq" id="WP_097010068.1">
    <property type="nucleotide sequence ID" value="NZ_OBEJ01000007.1"/>
</dbReference>
<dbReference type="Gene3D" id="3.30.70.1340">
    <property type="entry name" value="MTH889-like domain"/>
    <property type="match status" value="1"/>
</dbReference>
<evidence type="ECO:0008006" key="3">
    <source>
        <dbReference type="Google" id="ProtNLM"/>
    </source>
</evidence>
<accession>A0A285P8A8</accession>
<name>A0A285P8A8_NATPI</name>
<dbReference type="EMBL" id="OBEJ01000007">
    <property type="protein sequence ID" value="SNZ17979.1"/>
    <property type="molecule type" value="Genomic_DNA"/>
</dbReference>
<dbReference type="PANTHER" id="PTHR42240">
    <property type="entry name" value="DUF211 DOMAIN-CONTAINING PROTEIN"/>
    <property type="match status" value="1"/>
</dbReference>
<dbReference type="InterPro" id="IPR023129">
    <property type="entry name" value="MTH889-like_dom_sf"/>
</dbReference>
<evidence type="ECO:0000313" key="1">
    <source>
        <dbReference type="EMBL" id="SNZ17979.1"/>
    </source>
</evidence>
<evidence type="ECO:0000313" key="2">
    <source>
        <dbReference type="Proteomes" id="UP000219453"/>
    </source>
</evidence>
<dbReference type="OrthoDB" id="201945at2157"/>
<dbReference type="Pfam" id="PF02680">
    <property type="entry name" value="DUF211"/>
    <property type="match status" value="1"/>
</dbReference>